<evidence type="ECO:0000259" key="1">
    <source>
        <dbReference type="Pfam" id="PF01243"/>
    </source>
</evidence>
<name>A0ABS2GE28_9FIRM</name>
<evidence type="ECO:0000313" key="2">
    <source>
        <dbReference type="EMBL" id="MBM6878965.1"/>
    </source>
</evidence>
<proteinExistence type="predicted"/>
<dbReference type="Pfam" id="PF01243">
    <property type="entry name" value="PNPOx_N"/>
    <property type="match status" value="1"/>
</dbReference>
<reference evidence="2 3" key="1">
    <citation type="journal article" date="2021" name="Sci. Rep.">
        <title>The distribution of antibiotic resistance genes in chicken gut microbiota commensals.</title>
        <authorList>
            <person name="Juricova H."/>
            <person name="Matiasovicova J."/>
            <person name="Kubasova T."/>
            <person name="Cejkova D."/>
            <person name="Rychlik I."/>
        </authorList>
    </citation>
    <scope>NUCLEOTIDE SEQUENCE [LARGE SCALE GENOMIC DNA]</scope>
    <source>
        <strain evidence="2 3">An431b</strain>
    </source>
</reference>
<protein>
    <submittedName>
        <fullName evidence="2">Pyridoxamine 5'-phosphate oxidase family protein</fullName>
    </submittedName>
</protein>
<dbReference type="Proteomes" id="UP000729290">
    <property type="component" value="Unassembled WGS sequence"/>
</dbReference>
<dbReference type="RefSeq" id="WP_205134588.1">
    <property type="nucleotide sequence ID" value="NZ_JACSNT010000029.1"/>
</dbReference>
<keyword evidence="3" id="KW-1185">Reference proteome</keyword>
<accession>A0ABS2GE28</accession>
<evidence type="ECO:0000313" key="3">
    <source>
        <dbReference type="Proteomes" id="UP000729290"/>
    </source>
</evidence>
<dbReference type="InterPro" id="IPR011576">
    <property type="entry name" value="Pyridox_Oxase_N"/>
</dbReference>
<gene>
    <name evidence="2" type="ORF">H9X83_12570</name>
</gene>
<dbReference type="EMBL" id="JACSNV010000032">
    <property type="protein sequence ID" value="MBM6878965.1"/>
    <property type="molecule type" value="Genomic_DNA"/>
</dbReference>
<dbReference type="SUPFAM" id="SSF50475">
    <property type="entry name" value="FMN-binding split barrel"/>
    <property type="match status" value="1"/>
</dbReference>
<organism evidence="2 3">
    <name type="scientific">Anaerotignum lactatifermentans</name>
    <dbReference type="NCBI Taxonomy" id="160404"/>
    <lineage>
        <taxon>Bacteria</taxon>
        <taxon>Bacillati</taxon>
        <taxon>Bacillota</taxon>
        <taxon>Clostridia</taxon>
        <taxon>Lachnospirales</taxon>
        <taxon>Anaerotignaceae</taxon>
        <taxon>Anaerotignum</taxon>
    </lineage>
</organism>
<comment type="caution">
    <text evidence="2">The sequence shown here is derived from an EMBL/GenBank/DDBJ whole genome shotgun (WGS) entry which is preliminary data.</text>
</comment>
<feature type="domain" description="Pyridoxamine 5'-phosphate oxidase N-terminal" evidence="1">
    <location>
        <begin position="17"/>
        <end position="140"/>
    </location>
</feature>
<dbReference type="InterPro" id="IPR012349">
    <property type="entry name" value="Split_barrel_FMN-bd"/>
</dbReference>
<sequence>MSLFIHYNLRNLFYLILKKKIEEVIGRHNTCALATAAGDFVRCTPIEYHYVEGCFYLFSEGGLKFRALKGNPHVCLAIFAPYSGFGQLEGLRVTGTAQMAEPWSEEYRKLLDLCGISEEAMKKLAEPMHLIRVRPAVMELLCSELKQEGYSPRQRLCL</sequence>
<dbReference type="Gene3D" id="2.30.110.10">
    <property type="entry name" value="Electron Transport, Fmn-binding Protein, Chain A"/>
    <property type="match status" value="1"/>
</dbReference>